<dbReference type="EMBL" id="CP022572">
    <property type="protein sequence ID" value="AZU60422.1"/>
    <property type="molecule type" value="Genomic_DNA"/>
</dbReference>
<accession>A0A3Q9QS80</accession>
<evidence type="ECO:0000313" key="2">
    <source>
        <dbReference type="Proteomes" id="UP000282892"/>
    </source>
</evidence>
<dbReference type="STRING" id="1193713.GCA_001636315_03234"/>
<sequence length="437" mass="50481">MIKILHKAEPNTIEISTKLAENYDINCAKMIVRIGAWIRELNVNINDELPEDTIGLPEQLKQSFTLPEELSYEIVMKDRYLTIGPIIAFVAFRGKSSMSPRKMELFRLRFADYQKIKGLVFICAANGIEPSTKTIEGYYYNPNGKDRESRWIYGVFPYPNAVYKRKPVSGFRYNDLISSIGNRVINSFFFIKDDIAKMCQRDQKFQQYFPYTEMLQDEEQLNSLITKHQFVYLKPANGCQGIGIYKVTLDGQGNFQFINRRRKMFTLAAGQQLKNFIDKCKRKNYIIQQGIESGADHKQVDFRVYAQKDQKGQWVCQGMIARVGKKGAVVTNLYFTEKLLPGLKAIETTFKVDHKTAEGIQADIYKQCIGVCEEIDKRFGNYGDVAIDVMVDANHRVWILEINKDFGYQSLVKLKNRPLLRTLYTTPFEYAKMLAGF</sequence>
<dbReference type="SUPFAM" id="SSF56059">
    <property type="entry name" value="Glutathione synthetase ATP-binding domain-like"/>
    <property type="match status" value="1"/>
</dbReference>
<proteinExistence type="predicted"/>
<dbReference type="OrthoDB" id="7869153at2"/>
<evidence type="ECO:0000313" key="1">
    <source>
        <dbReference type="EMBL" id="AZU60422.1"/>
    </source>
</evidence>
<dbReference type="Pfam" id="PF14398">
    <property type="entry name" value="ATPgrasp_YheCD"/>
    <property type="match status" value="1"/>
</dbReference>
<dbReference type="InterPro" id="IPR026838">
    <property type="entry name" value="YheC/D"/>
</dbReference>
<dbReference type="RefSeq" id="WP_066391416.1">
    <property type="nucleotide sequence ID" value="NZ_CP022572.1"/>
</dbReference>
<dbReference type="KEGG" id="nmk:CHR53_03580"/>
<reference evidence="1 2" key="1">
    <citation type="submission" date="2017-07" db="EMBL/GenBank/DDBJ databases">
        <title>The complete genome sequence of Bacillus mesonae strain H20-5, an efficient strain improving plant abiotic stress resistance.</title>
        <authorList>
            <person name="Kim S.Y."/>
            <person name="Song H."/>
            <person name="Sang M.K."/>
            <person name="Weon H.-Y."/>
            <person name="Song J."/>
        </authorList>
    </citation>
    <scope>NUCLEOTIDE SEQUENCE [LARGE SCALE GENOMIC DNA]</scope>
    <source>
        <strain evidence="1 2">H20-5</strain>
    </source>
</reference>
<keyword evidence="2" id="KW-1185">Reference proteome</keyword>
<protein>
    <recommendedName>
        <fullName evidence="3">ATP-grasp domain-containing protein</fullName>
    </recommendedName>
</protein>
<dbReference type="AlphaFoldDB" id="A0A3Q9QS80"/>
<dbReference type="Gene3D" id="3.30.470.20">
    <property type="entry name" value="ATP-grasp fold, B domain"/>
    <property type="match status" value="1"/>
</dbReference>
<dbReference type="Proteomes" id="UP000282892">
    <property type="component" value="Chromosome"/>
</dbReference>
<name>A0A3Q9QS80_9BACI</name>
<gene>
    <name evidence="1" type="ORF">CHR53_03580</name>
</gene>
<evidence type="ECO:0008006" key="3">
    <source>
        <dbReference type="Google" id="ProtNLM"/>
    </source>
</evidence>
<organism evidence="1 2">
    <name type="scientific">Neobacillus mesonae</name>
    <dbReference type="NCBI Taxonomy" id="1193713"/>
    <lineage>
        <taxon>Bacteria</taxon>
        <taxon>Bacillati</taxon>
        <taxon>Bacillota</taxon>
        <taxon>Bacilli</taxon>
        <taxon>Bacillales</taxon>
        <taxon>Bacillaceae</taxon>
        <taxon>Neobacillus</taxon>
    </lineage>
</organism>